<reference evidence="1 2" key="1">
    <citation type="journal article" date="2012" name="BMC Genomics">
        <title>Complete genome sequence of Saccharothrix espanaensis DSM 44229T and comparison to the other completely sequenced Pseudonocardiaceae.</title>
        <authorList>
            <person name="Strobel T."/>
            <person name="Al-Dilaimi A."/>
            <person name="Blom J."/>
            <person name="Gessner A."/>
            <person name="Kalinowski J."/>
            <person name="Luzhetska M."/>
            <person name="Puhler A."/>
            <person name="Szczepanowski R."/>
            <person name="Bechthold A."/>
            <person name="Ruckert C."/>
        </authorList>
    </citation>
    <scope>NUCLEOTIDE SEQUENCE [LARGE SCALE GENOMIC DNA]</scope>
    <source>
        <strain evidence="2">ATCC 51144 / DSM 44229 / JCM 9112 / NBRC 15066 / NRRL 15764</strain>
    </source>
</reference>
<protein>
    <recommendedName>
        <fullName evidence="3">FXSXX-COOH protein</fullName>
    </recommendedName>
</protein>
<dbReference type="NCBIfam" id="TIGR04268">
    <property type="entry name" value="FxSxx-COOH"/>
    <property type="match status" value="1"/>
</dbReference>
<dbReference type="Proteomes" id="UP000006281">
    <property type="component" value="Chromosome"/>
</dbReference>
<sequence length="54" mass="5793">MTDDGALESELLDLTEVAPQDLGGIAAPALRESLRRILTERCAADQYAAFQSSL</sequence>
<gene>
    <name evidence="1" type="ordered locus">BN6_52390</name>
</gene>
<dbReference type="RefSeq" id="WP_015102615.1">
    <property type="nucleotide sequence ID" value="NC_019673.1"/>
</dbReference>
<proteinExistence type="predicted"/>
<dbReference type="AlphaFoldDB" id="K0K7C1"/>
<organism evidence="1 2">
    <name type="scientific">Saccharothrix espanaensis (strain ATCC 51144 / DSM 44229 / JCM 9112 / NBRC 15066 / NRRL 15764)</name>
    <dbReference type="NCBI Taxonomy" id="1179773"/>
    <lineage>
        <taxon>Bacteria</taxon>
        <taxon>Bacillati</taxon>
        <taxon>Actinomycetota</taxon>
        <taxon>Actinomycetes</taxon>
        <taxon>Pseudonocardiales</taxon>
        <taxon>Pseudonocardiaceae</taxon>
        <taxon>Saccharothrix</taxon>
    </lineage>
</organism>
<dbReference type="InterPro" id="IPR026334">
    <property type="entry name" value="FxSxx-COOH"/>
</dbReference>
<dbReference type="PATRIC" id="fig|1179773.3.peg.5271"/>
<evidence type="ECO:0000313" key="1">
    <source>
        <dbReference type="EMBL" id="CCH32503.1"/>
    </source>
</evidence>
<evidence type="ECO:0008006" key="3">
    <source>
        <dbReference type="Google" id="ProtNLM"/>
    </source>
</evidence>
<accession>K0K7C1</accession>
<dbReference type="STRING" id="1179773.BN6_52390"/>
<dbReference type="OrthoDB" id="3696244at2"/>
<evidence type="ECO:0000313" key="2">
    <source>
        <dbReference type="Proteomes" id="UP000006281"/>
    </source>
</evidence>
<dbReference type="HOGENOM" id="CLU_3047739_0_0_11"/>
<dbReference type="EMBL" id="HE804045">
    <property type="protein sequence ID" value="CCH32503.1"/>
    <property type="molecule type" value="Genomic_DNA"/>
</dbReference>
<keyword evidence="2" id="KW-1185">Reference proteome</keyword>
<dbReference type="KEGG" id="sesp:BN6_52390"/>
<name>K0K7C1_SACES</name>